<reference evidence="2" key="1">
    <citation type="journal article" date="2021" name="PeerJ">
        <title>Extensive microbial diversity within the chicken gut microbiome revealed by metagenomics and culture.</title>
        <authorList>
            <person name="Gilroy R."/>
            <person name="Ravi A."/>
            <person name="Getino M."/>
            <person name="Pursley I."/>
            <person name="Horton D.L."/>
            <person name="Alikhan N.F."/>
            <person name="Baker D."/>
            <person name="Gharbi K."/>
            <person name="Hall N."/>
            <person name="Watson M."/>
            <person name="Adriaenssens E.M."/>
            <person name="Foster-Nyarko E."/>
            <person name="Jarju S."/>
            <person name="Secka A."/>
            <person name="Antonio M."/>
            <person name="Oren A."/>
            <person name="Chaudhuri R.R."/>
            <person name="La Ragione R."/>
            <person name="Hildebrand F."/>
            <person name="Pallen M.J."/>
        </authorList>
    </citation>
    <scope>NUCLEOTIDE SEQUENCE</scope>
    <source>
        <strain evidence="2">ChiHjej12B11-24981</strain>
    </source>
</reference>
<sequence>MKRLSVFLSLLATAILLAAQVKDDRDSLALLENKVWKARLPENTQTAYETEFRDGQWISALLYQGERHEMIRSYVLLRDTLEETDSGKKFKILGLTDSTLVFRYLPTSLTIGVGPVEFTTDNSAAGQRANEHRLDSIWRRELIWNLGVLDKSGKPMRDTSAIERPRWVNWGEDLERYFVSQMRYPEALLKQNRAGYSVVMFTVDTLGLPRGINCLTSTREEFGREVVRLLKELPHGQPCWDATGRRMECLYAVYVPFLPQHYRDRLKADSIREEEHKQMFITWDAPARFPDKNPLAIRNYIARRLKYDPSLLGEKTQTRGVYSISIDSYGEVKETKVIRSCGIEAWDKQVIDIIRSMPRWIPATNSRGKGEYRDEYYALPFIFRNDKRLIAHTAEKHLEAGVPVCYLNERGDTIVPYGKYRFCQTDTIRRIGFVYENKAHQPRIICLDTEGKKLFYVFPYDNGPDYAQEGVFRITDEEGRIGFADTLGTVLIRPQYKFATPFRNGKAKATFSGSWKQEGEHRYWDSSEWFYIDKAGIAQ</sequence>
<proteinExistence type="predicted"/>
<evidence type="ECO:0000313" key="2">
    <source>
        <dbReference type="EMBL" id="HIZ00673.1"/>
    </source>
</evidence>
<dbReference type="Proteomes" id="UP000824023">
    <property type="component" value="Unassembled WGS sequence"/>
</dbReference>
<dbReference type="InterPro" id="IPR032774">
    <property type="entry name" value="WG_beta_rep"/>
</dbReference>
<keyword evidence="1" id="KW-0732">Signal</keyword>
<dbReference type="Pfam" id="PF14903">
    <property type="entry name" value="WG_beta_rep"/>
    <property type="match status" value="1"/>
</dbReference>
<protein>
    <submittedName>
        <fullName evidence="2">WG repeat-containing protein</fullName>
    </submittedName>
</protein>
<comment type="caution">
    <text evidence="2">The sequence shown here is derived from an EMBL/GenBank/DDBJ whole genome shotgun (WGS) entry which is preliminary data.</text>
</comment>
<organism evidence="2 3">
    <name type="scientific">Candidatus Bacteroides merdipullorum</name>
    <dbReference type="NCBI Taxonomy" id="2838474"/>
    <lineage>
        <taxon>Bacteria</taxon>
        <taxon>Pseudomonadati</taxon>
        <taxon>Bacteroidota</taxon>
        <taxon>Bacteroidia</taxon>
        <taxon>Bacteroidales</taxon>
        <taxon>Bacteroidaceae</taxon>
        <taxon>Bacteroides</taxon>
    </lineage>
</organism>
<dbReference type="AlphaFoldDB" id="A0A9D2A1U9"/>
<dbReference type="SUPFAM" id="SSF74653">
    <property type="entry name" value="TolA/TonB C-terminal domain"/>
    <property type="match status" value="2"/>
</dbReference>
<accession>A0A9D2A1U9</accession>
<reference evidence="2" key="2">
    <citation type="submission" date="2021-04" db="EMBL/GenBank/DDBJ databases">
        <authorList>
            <person name="Gilroy R."/>
        </authorList>
    </citation>
    <scope>NUCLEOTIDE SEQUENCE</scope>
    <source>
        <strain evidence="2">ChiHjej12B11-24981</strain>
    </source>
</reference>
<gene>
    <name evidence="2" type="ORF">H9819_00235</name>
</gene>
<evidence type="ECO:0000256" key="1">
    <source>
        <dbReference type="SAM" id="SignalP"/>
    </source>
</evidence>
<feature type="signal peptide" evidence="1">
    <location>
        <begin position="1"/>
        <end position="18"/>
    </location>
</feature>
<dbReference type="Gene3D" id="3.30.1150.10">
    <property type="match status" value="2"/>
</dbReference>
<evidence type="ECO:0000313" key="3">
    <source>
        <dbReference type="Proteomes" id="UP000824023"/>
    </source>
</evidence>
<feature type="chain" id="PRO_5038649418" evidence="1">
    <location>
        <begin position="19"/>
        <end position="539"/>
    </location>
</feature>
<dbReference type="EMBL" id="DXCK01000004">
    <property type="protein sequence ID" value="HIZ00673.1"/>
    <property type="molecule type" value="Genomic_DNA"/>
</dbReference>
<name>A0A9D2A1U9_9BACE</name>